<keyword evidence="1" id="KW-0732">Signal</keyword>
<gene>
    <name evidence="2" type="ORF">GTW09_02185</name>
</gene>
<dbReference type="RefSeq" id="WP_071979243.1">
    <property type="nucleotide sequence ID" value="NZ_JAAAWP010000001.1"/>
</dbReference>
<dbReference type="InterPro" id="IPR037873">
    <property type="entry name" value="BamE-like"/>
</dbReference>
<evidence type="ECO:0000256" key="1">
    <source>
        <dbReference type="ARBA" id="ARBA00022729"/>
    </source>
</evidence>
<keyword evidence="3" id="KW-1185">Reference proteome</keyword>
<sequence>MKLKTIAIIVGALALTACSKLSKENYDKLEMGMSQNEVESVLGGADNCSKTMGTMACTWGNEESKYVKIVFMGDKAITFNYSGL</sequence>
<protein>
    <submittedName>
        <fullName evidence="2">DUF3862 domain-containing protein</fullName>
    </submittedName>
</protein>
<dbReference type="Gene3D" id="3.30.1450.10">
    <property type="match status" value="1"/>
</dbReference>
<evidence type="ECO:0000313" key="2">
    <source>
        <dbReference type="EMBL" id="NDW20340.1"/>
    </source>
</evidence>
<organism evidence="2 3">
    <name type="scientific">Alteromonas hispanica</name>
    <dbReference type="NCBI Taxonomy" id="315421"/>
    <lineage>
        <taxon>Bacteria</taxon>
        <taxon>Pseudomonadati</taxon>
        <taxon>Pseudomonadota</taxon>
        <taxon>Gammaproteobacteria</taxon>
        <taxon>Alteromonadales</taxon>
        <taxon>Alteromonadaceae</taxon>
        <taxon>Alteromonas/Salinimonas group</taxon>
        <taxon>Alteromonas</taxon>
    </lineage>
</organism>
<dbReference type="AlphaFoldDB" id="A0A6L9MQS3"/>
<reference evidence="2 3" key="1">
    <citation type="submission" date="2020-01" db="EMBL/GenBank/DDBJ databases">
        <title>Genomes of bacteria type strains.</title>
        <authorList>
            <person name="Chen J."/>
            <person name="Zhu S."/>
            <person name="Yang J."/>
        </authorList>
    </citation>
    <scope>NUCLEOTIDE SEQUENCE [LARGE SCALE GENOMIC DNA]</scope>
    <source>
        <strain evidence="2 3">LMG 22958</strain>
    </source>
</reference>
<dbReference type="EMBL" id="JAAAWP010000001">
    <property type="protein sequence ID" value="NDW20340.1"/>
    <property type="molecule type" value="Genomic_DNA"/>
</dbReference>
<accession>A0A6L9MQS3</accession>
<evidence type="ECO:0000313" key="3">
    <source>
        <dbReference type="Proteomes" id="UP000478837"/>
    </source>
</evidence>
<proteinExistence type="predicted"/>
<comment type="caution">
    <text evidence="2">The sequence shown here is derived from an EMBL/GenBank/DDBJ whole genome shotgun (WGS) entry which is preliminary data.</text>
</comment>
<dbReference type="Proteomes" id="UP000478837">
    <property type="component" value="Unassembled WGS sequence"/>
</dbReference>
<name>A0A6L9MQS3_9ALTE</name>
<dbReference type="PROSITE" id="PS51257">
    <property type="entry name" value="PROKAR_LIPOPROTEIN"/>
    <property type="match status" value="1"/>
</dbReference>